<gene>
    <name evidence="1" type="ORF">TREVI0001_0663</name>
</gene>
<comment type="caution">
    <text evidence="1">The sequence shown here is derived from an EMBL/GenBank/DDBJ whole genome shotgun (WGS) entry which is preliminary data.</text>
</comment>
<accession>C8PMP5</accession>
<dbReference type="EMBL" id="ACYH01000011">
    <property type="protein sequence ID" value="EEV21462.1"/>
    <property type="molecule type" value="Genomic_DNA"/>
</dbReference>
<evidence type="ECO:0000313" key="2">
    <source>
        <dbReference type="Proteomes" id="UP000004509"/>
    </source>
</evidence>
<organism evidence="1 2">
    <name type="scientific">Treponema vincentii ATCC 35580</name>
    <dbReference type="NCBI Taxonomy" id="596324"/>
    <lineage>
        <taxon>Bacteria</taxon>
        <taxon>Pseudomonadati</taxon>
        <taxon>Spirochaetota</taxon>
        <taxon>Spirochaetia</taxon>
        <taxon>Spirochaetales</taxon>
        <taxon>Treponemataceae</taxon>
        <taxon>Treponema</taxon>
    </lineage>
</organism>
<name>C8PMP5_9SPIR</name>
<protein>
    <submittedName>
        <fullName evidence="1">Uncharacterized protein</fullName>
    </submittedName>
</protein>
<dbReference type="STRING" id="596324.TREVI0001_0663"/>
<evidence type="ECO:0000313" key="1">
    <source>
        <dbReference type="EMBL" id="EEV21462.1"/>
    </source>
</evidence>
<proteinExistence type="predicted"/>
<sequence length="42" mass="4921">MVERHLAKVDVAGSIPVSRSYRSDSVQPNRFFFNRMLPVKER</sequence>
<dbReference type="AlphaFoldDB" id="C8PMP5"/>
<reference evidence="1 2" key="1">
    <citation type="submission" date="2009-07" db="EMBL/GenBank/DDBJ databases">
        <authorList>
            <person name="Madupu R."/>
            <person name="Sebastian Y."/>
            <person name="Durkin A.S."/>
            <person name="Torralba M."/>
            <person name="Methe B."/>
            <person name="Sutton G.G."/>
            <person name="Strausberg R.L."/>
            <person name="Nelson K.E."/>
        </authorList>
    </citation>
    <scope>NUCLEOTIDE SEQUENCE [LARGE SCALE GENOMIC DNA]</scope>
    <source>
        <strain evidence="1 2">ATCC 35580</strain>
    </source>
</reference>
<dbReference type="Proteomes" id="UP000004509">
    <property type="component" value="Unassembled WGS sequence"/>
</dbReference>